<dbReference type="PANTHER" id="PTHR30566:SF5">
    <property type="entry name" value="MECHANOSENSITIVE ION CHANNEL PROTEIN 1, MITOCHONDRIAL-RELATED"/>
    <property type="match status" value="1"/>
</dbReference>
<dbReference type="GO" id="GO:0005886">
    <property type="term" value="C:plasma membrane"/>
    <property type="evidence" value="ECO:0007669"/>
    <property type="project" value="UniProtKB-SubCell"/>
</dbReference>
<feature type="transmembrane region" description="Helical" evidence="7">
    <location>
        <begin position="16"/>
        <end position="33"/>
    </location>
</feature>
<dbReference type="OrthoDB" id="9809206at2"/>
<evidence type="ECO:0000259" key="8">
    <source>
        <dbReference type="Pfam" id="PF00924"/>
    </source>
</evidence>
<name>A0A316EA31_9BACT</name>
<dbReference type="Proteomes" id="UP000245489">
    <property type="component" value="Unassembled WGS sequence"/>
</dbReference>
<protein>
    <submittedName>
        <fullName evidence="10">MscS family membrane protein</fullName>
    </submittedName>
</protein>
<dbReference type="AlphaFoldDB" id="A0A316EA31"/>
<dbReference type="InterPro" id="IPR010920">
    <property type="entry name" value="LSM_dom_sf"/>
</dbReference>
<dbReference type="InterPro" id="IPR006685">
    <property type="entry name" value="MscS_channel_2nd"/>
</dbReference>
<feature type="transmembrane region" description="Helical" evidence="7">
    <location>
        <begin position="144"/>
        <end position="164"/>
    </location>
</feature>
<gene>
    <name evidence="10" type="ORF">LV89_01618</name>
</gene>
<organism evidence="10 11">
    <name type="scientific">Arcicella aurantiaca</name>
    <dbReference type="NCBI Taxonomy" id="591202"/>
    <lineage>
        <taxon>Bacteria</taxon>
        <taxon>Pseudomonadati</taxon>
        <taxon>Bacteroidota</taxon>
        <taxon>Cytophagia</taxon>
        <taxon>Cytophagales</taxon>
        <taxon>Flectobacillaceae</taxon>
        <taxon>Arcicella</taxon>
    </lineage>
</organism>
<keyword evidence="6 7" id="KW-0472">Membrane</keyword>
<comment type="subcellular location">
    <subcellularLocation>
        <location evidence="1">Cell membrane</location>
        <topology evidence="1">Multi-pass membrane protein</topology>
    </subcellularLocation>
</comment>
<dbReference type="EMBL" id="QGGO01000007">
    <property type="protein sequence ID" value="PWK27305.1"/>
    <property type="molecule type" value="Genomic_DNA"/>
</dbReference>
<dbReference type="InterPro" id="IPR023408">
    <property type="entry name" value="MscS_beta-dom_sf"/>
</dbReference>
<dbReference type="InterPro" id="IPR049278">
    <property type="entry name" value="MS_channel_C"/>
</dbReference>
<feature type="transmembrane region" description="Helical" evidence="7">
    <location>
        <begin position="65"/>
        <end position="83"/>
    </location>
</feature>
<dbReference type="Pfam" id="PF21082">
    <property type="entry name" value="MS_channel_3rd"/>
    <property type="match status" value="1"/>
</dbReference>
<dbReference type="Gene3D" id="1.10.287.1260">
    <property type="match status" value="1"/>
</dbReference>
<evidence type="ECO:0000256" key="4">
    <source>
        <dbReference type="ARBA" id="ARBA00022692"/>
    </source>
</evidence>
<dbReference type="Pfam" id="PF00924">
    <property type="entry name" value="MS_channel_2nd"/>
    <property type="match status" value="1"/>
</dbReference>
<keyword evidence="11" id="KW-1185">Reference proteome</keyword>
<evidence type="ECO:0000256" key="1">
    <source>
        <dbReference type="ARBA" id="ARBA00004651"/>
    </source>
</evidence>
<dbReference type="Gene3D" id="2.30.30.60">
    <property type="match status" value="1"/>
</dbReference>
<feature type="domain" description="Mechanosensitive ion channel MscS" evidence="8">
    <location>
        <begin position="191"/>
        <end position="256"/>
    </location>
</feature>
<feature type="transmembrane region" description="Helical" evidence="7">
    <location>
        <begin position="103"/>
        <end position="123"/>
    </location>
</feature>
<keyword evidence="3" id="KW-1003">Cell membrane</keyword>
<keyword evidence="5 7" id="KW-1133">Transmembrane helix</keyword>
<sequence>MQYLSTEILENKVTDILILVGILGFGLLFRRYLTDNFSKILYRFIKHDKIPIHTCVAMLRQPVRLFISLIFLYVAFSFVHFPSSWRIPSEEVFGIRMILLKSFQTGFIFSISWILVRITKFIALIFQERATLTESKLDDQFIPFFRDLVVVGISILTFFVMLGVVFKVDVVALVTGLGIGGLAIALAARETLENLFASFTLFLDLPFVVGDNIQSDKVSGDVEKIGFRSTRLRTGEGSLIAIPNRLLTAQALENQTQRPFRRARYLLKLEMVTPIEKIQKVVSEINNYVLNHAMIYRPDSSITRFDGFGDNSLDILVSYHIATFDAAVMRRVKEEINYQIMVIIQQNEVKFASPTLKISQELEP</sequence>
<reference evidence="10 11" key="1">
    <citation type="submission" date="2018-05" db="EMBL/GenBank/DDBJ databases">
        <title>Genomic Encyclopedia of Archaeal and Bacterial Type Strains, Phase II (KMG-II): from individual species to whole genera.</title>
        <authorList>
            <person name="Goeker M."/>
        </authorList>
    </citation>
    <scope>NUCLEOTIDE SEQUENCE [LARGE SCALE GENOMIC DNA]</scope>
    <source>
        <strain evidence="10 11">DSM 22214</strain>
    </source>
</reference>
<dbReference type="SUPFAM" id="SSF50182">
    <property type="entry name" value="Sm-like ribonucleoproteins"/>
    <property type="match status" value="1"/>
</dbReference>
<dbReference type="SUPFAM" id="SSF82689">
    <property type="entry name" value="Mechanosensitive channel protein MscS (YggB), C-terminal domain"/>
    <property type="match status" value="1"/>
</dbReference>
<dbReference type="PANTHER" id="PTHR30566">
    <property type="entry name" value="YNAI-RELATED MECHANOSENSITIVE ION CHANNEL"/>
    <property type="match status" value="1"/>
</dbReference>
<feature type="domain" description="Mechanosensitive ion channel MscS C-terminal" evidence="9">
    <location>
        <begin position="273"/>
        <end position="351"/>
    </location>
</feature>
<evidence type="ECO:0000256" key="3">
    <source>
        <dbReference type="ARBA" id="ARBA00022475"/>
    </source>
</evidence>
<dbReference type="InterPro" id="IPR011066">
    <property type="entry name" value="MscS_channel_C_sf"/>
</dbReference>
<evidence type="ECO:0000259" key="9">
    <source>
        <dbReference type="Pfam" id="PF21082"/>
    </source>
</evidence>
<evidence type="ECO:0000256" key="6">
    <source>
        <dbReference type="ARBA" id="ARBA00023136"/>
    </source>
</evidence>
<evidence type="ECO:0000313" key="10">
    <source>
        <dbReference type="EMBL" id="PWK27305.1"/>
    </source>
</evidence>
<evidence type="ECO:0000256" key="7">
    <source>
        <dbReference type="SAM" id="Phobius"/>
    </source>
</evidence>
<comment type="caution">
    <text evidence="10">The sequence shown here is derived from an EMBL/GenBank/DDBJ whole genome shotgun (WGS) entry which is preliminary data.</text>
</comment>
<proteinExistence type="inferred from homology"/>
<keyword evidence="4 7" id="KW-0812">Transmembrane</keyword>
<feature type="transmembrane region" description="Helical" evidence="7">
    <location>
        <begin position="170"/>
        <end position="188"/>
    </location>
</feature>
<dbReference type="InterPro" id="IPR011014">
    <property type="entry name" value="MscS_channel_TM-2"/>
</dbReference>
<evidence type="ECO:0000313" key="11">
    <source>
        <dbReference type="Proteomes" id="UP000245489"/>
    </source>
</evidence>
<dbReference type="SUPFAM" id="SSF82861">
    <property type="entry name" value="Mechanosensitive channel protein MscS (YggB), transmembrane region"/>
    <property type="match status" value="1"/>
</dbReference>
<evidence type="ECO:0000256" key="2">
    <source>
        <dbReference type="ARBA" id="ARBA00008017"/>
    </source>
</evidence>
<accession>A0A316EA31</accession>
<comment type="similarity">
    <text evidence="2">Belongs to the MscS (TC 1.A.23) family.</text>
</comment>
<dbReference type="GO" id="GO:0008381">
    <property type="term" value="F:mechanosensitive monoatomic ion channel activity"/>
    <property type="evidence" value="ECO:0007669"/>
    <property type="project" value="UniProtKB-ARBA"/>
</dbReference>
<dbReference type="Gene3D" id="3.30.70.100">
    <property type="match status" value="1"/>
</dbReference>
<dbReference type="RefSeq" id="WP_109742382.1">
    <property type="nucleotide sequence ID" value="NZ_QGGO01000007.1"/>
</dbReference>
<evidence type="ECO:0000256" key="5">
    <source>
        <dbReference type="ARBA" id="ARBA00022989"/>
    </source>
</evidence>